<dbReference type="GO" id="GO:0000166">
    <property type="term" value="F:nucleotide binding"/>
    <property type="evidence" value="ECO:0007669"/>
    <property type="project" value="UniProtKB-KW"/>
</dbReference>
<evidence type="ECO:0000256" key="5">
    <source>
        <dbReference type="ARBA" id="ARBA00022723"/>
    </source>
</evidence>
<dbReference type="EC" id="3.1.3.5" evidence="3"/>
<dbReference type="Gene3D" id="3.40.1210.10">
    <property type="entry name" value="Survival protein SurE-like phosphatase/nucleotidase"/>
    <property type="match status" value="1"/>
</dbReference>
<dbReference type="InterPro" id="IPR036523">
    <property type="entry name" value="SurE-like_sf"/>
</dbReference>
<dbReference type="InterPro" id="IPR002828">
    <property type="entry name" value="SurE-like_Pase/nucleotidase"/>
</dbReference>
<comment type="catalytic activity">
    <reaction evidence="1">
        <text>a ribonucleoside 5'-phosphate + H2O = a ribonucleoside + phosphate</text>
        <dbReference type="Rhea" id="RHEA:12484"/>
        <dbReference type="ChEBI" id="CHEBI:15377"/>
        <dbReference type="ChEBI" id="CHEBI:18254"/>
        <dbReference type="ChEBI" id="CHEBI:43474"/>
        <dbReference type="ChEBI" id="CHEBI:58043"/>
        <dbReference type="EC" id="3.1.3.5"/>
    </reaction>
</comment>
<keyword evidence="6" id="KW-0547">Nucleotide-binding</keyword>
<feature type="domain" description="Survival protein SurE-like phosphatase/nucleotidase" evidence="8">
    <location>
        <begin position="14"/>
        <end position="196"/>
    </location>
</feature>
<gene>
    <name evidence="9" type="ORF">Rai3103_16280</name>
</gene>
<evidence type="ECO:0000256" key="3">
    <source>
        <dbReference type="ARBA" id="ARBA00012643"/>
    </source>
</evidence>
<name>A0A5Q2FH92_9ACTN</name>
<keyword evidence="7" id="KW-0378">Hydrolase</keyword>
<protein>
    <recommendedName>
        <fullName evidence="3">5'-nucleotidase</fullName>
        <ecNumber evidence="3">3.1.3.5</ecNumber>
    </recommendedName>
</protein>
<keyword evidence="10" id="KW-1185">Reference proteome</keyword>
<dbReference type="Proteomes" id="UP000386847">
    <property type="component" value="Chromosome"/>
</dbReference>
<dbReference type="EMBL" id="CP045725">
    <property type="protein sequence ID" value="QGF24914.1"/>
    <property type="molecule type" value="Genomic_DNA"/>
</dbReference>
<evidence type="ECO:0000313" key="10">
    <source>
        <dbReference type="Proteomes" id="UP000386847"/>
    </source>
</evidence>
<dbReference type="GO" id="GO:0008254">
    <property type="term" value="F:3'-nucleotidase activity"/>
    <property type="evidence" value="ECO:0007669"/>
    <property type="project" value="TreeGrafter"/>
</dbReference>
<dbReference type="Pfam" id="PF01975">
    <property type="entry name" value="SurE"/>
    <property type="match status" value="1"/>
</dbReference>
<dbReference type="GO" id="GO:0008253">
    <property type="term" value="F:5'-nucleotidase activity"/>
    <property type="evidence" value="ECO:0007669"/>
    <property type="project" value="UniProtKB-EC"/>
</dbReference>
<keyword evidence="5" id="KW-0479">Metal-binding</keyword>
<evidence type="ECO:0000256" key="1">
    <source>
        <dbReference type="ARBA" id="ARBA00000815"/>
    </source>
</evidence>
<dbReference type="GO" id="GO:0004309">
    <property type="term" value="F:exopolyphosphatase activity"/>
    <property type="evidence" value="ECO:0007669"/>
    <property type="project" value="TreeGrafter"/>
</dbReference>
<dbReference type="GO" id="GO:0046872">
    <property type="term" value="F:metal ion binding"/>
    <property type="evidence" value="ECO:0007669"/>
    <property type="project" value="UniProtKB-KW"/>
</dbReference>
<evidence type="ECO:0000313" key="9">
    <source>
        <dbReference type="EMBL" id="QGF24914.1"/>
    </source>
</evidence>
<evidence type="ECO:0000256" key="6">
    <source>
        <dbReference type="ARBA" id="ARBA00022741"/>
    </source>
</evidence>
<dbReference type="RefSeq" id="WP_153573443.1">
    <property type="nucleotide sequence ID" value="NZ_CP045725.1"/>
</dbReference>
<keyword evidence="4" id="KW-0963">Cytoplasm</keyword>
<dbReference type="SUPFAM" id="SSF64167">
    <property type="entry name" value="SurE-like"/>
    <property type="match status" value="1"/>
</dbReference>
<evidence type="ECO:0000259" key="8">
    <source>
        <dbReference type="Pfam" id="PF01975"/>
    </source>
</evidence>
<proteinExistence type="inferred from homology"/>
<dbReference type="PANTHER" id="PTHR30457">
    <property type="entry name" value="5'-NUCLEOTIDASE SURE"/>
    <property type="match status" value="1"/>
</dbReference>
<dbReference type="PANTHER" id="PTHR30457:SF12">
    <property type="entry name" value="5'_3'-NUCLEOTIDASE SURE"/>
    <property type="match status" value="1"/>
</dbReference>
<evidence type="ECO:0000256" key="7">
    <source>
        <dbReference type="ARBA" id="ARBA00022801"/>
    </source>
</evidence>
<organism evidence="9 10">
    <name type="scientific">Raineyella fluvialis</name>
    <dbReference type="NCBI Taxonomy" id="2662261"/>
    <lineage>
        <taxon>Bacteria</taxon>
        <taxon>Bacillati</taxon>
        <taxon>Actinomycetota</taxon>
        <taxon>Actinomycetes</taxon>
        <taxon>Propionibacteriales</taxon>
        <taxon>Propionibacteriaceae</taxon>
        <taxon>Raineyella</taxon>
    </lineage>
</organism>
<comment type="similarity">
    <text evidence="2">Belongs to the SurE nucleotidase family.</text>
</comment>
<dbReference type="AlphaFoldDB" id="A0A5Q2FH92"/>
<dbReference type="InterPro" id="IPR030048">
    <property type="entry name" value="SurE"/>
</dbReference>
<evidence type="ECO:0000256" key="2">
    <source>
        <dbReference type="ARBA" id="ARBA00011062"/>
    </source>
</evidence>
<evidence type="ECO:0000256" key="4">
    <source>
        <dbReference type="ARBA" id="ARBA00022490"/>
    </source>
</evidence>
<reference evidence="9 10" key="1">
    <citation type="submission" date="2019-10" db="EMBL/GenBank/DDBJ databases">
        <title>Genomic analysis of Raineyella sp. CBA3103.</title>
        <authorList>
            <person name="Roh S.W."/>
        </authorList>
    </citation>
    <scope>NUCLEOTIDE SEQUENCE [LARGE SCALE GENOMIC DNA]</scope>
    <source>
        <strain evidence="9 10">CBA3103</strain>
    </source>
</reference>
<accession>A0A5Q2FH92</accession>
<sequence>MTTTPSRSAQPGRVLVTNDDGIDSPGLSVLVRAALARGHQVVVAAPAEQYSGASASLTGEEVDGRIAVVTGGPPDLPPGVVAMGVKAAPALIAFLASYGAFGPVPDYVLSGVNLGANTGKATLHSGTVGAALSAATHGIASMAVSIASGSPRHWDTAQLVTEKALAWLETNDPREGVLNINVPDIAPDHLRGLREAALASFGAVQAQVRPIGEKYVQVSYSAEKARDEPGSDHYLLSRGWATVTLLRAPIADTDGPPLPAFDGAPGTPSGDPVVAVDAARVMTSRSSATSRPPGEGTPT</sequence>
<dbReference type="KEGG" id="rain:Rai3103_16280"/>